<feature type="domain" description="Histidine kinase" evidence="5">
    <location>
        <begin position="371"/>
        <end position="460"/>
    </location>
</feature>
<dbReference type="InterPro" id="IPR011712">
    <property type="entry name" value="Sig_transdc_His_kin_sub3_dim/P"/>
</dbReference>
<keyword evidence="4" id="KW-0472">Membrane</keyword>
<keyword evidence="2 6" id="KW-0418">Kinase</keyword>
<evidence type="ECO:0000313" key="7">
    <source>
        <dbReference type="Proteomes" id="UP000011058"/>
    </source>
</evidence>
<evidence type="ECO:0000256" key="3">
    <source>
        <dbReference type="ARBA" id="ARBA00023012"/>
    </source>
</evidence>
<dbReference type="EMBL" id="HE796683">
    <property type="protein sequence ID" value="CCH01459.1"/>
    <property type="molecule type" value="Genomic_DNA"/>
</dbReference>
<evidence type="ECO:0000259" key="5">
    <source>
        <dbReference type="PROSITE" id="PS50109"/>
    </source>
</evidence>
<dbReference type="Pfam" id="PF07695">
    <property type="entry name" value="7TMR-DISM_7TM"/>
    <property type="match status" value="1"/>
</dbReference>
<feature type="transmembrane region" description="Helical" evidence="4">
    <location>
        <begin position="200"/>
        <end position="220"/>
    </location>
</feature>
<dbReference type="PANTHER" id="PTHR24421">
    <property type="entry name" value="NITRATE/NITRITE SENSOR PROTEIN NARX-RELATED"/>
    <property type="match status" value="1"/>
</dbReference>
<organism evidence="6 7">
    <name type="scientific">Fibrella aestuarina BUZ 2</name>
    <dbReference type="NCBI Taxonomy" id="1166018"/>
    <lineage>
        <taxon>Bacteria</taxon>
        <taxon>Pseudomonadati</taxon>
        <taxon>Bacteroidota</taxon>
        <taxon>Cytophagia</taxon>
        <taxon>Cytophagales</taxon>
        <taxon>Spirosomataceae</taxon>
        <taxon>Fibrella</taxon>
    </lineage>
</organism>
<dbReference type="InterPro" id="IPR050482">
    <property type="entry name" value="Sensor_HK_TwoCompSys"/>
</dbReference>
<feature type="transmembrane region" description="Helical" evidence="4">
    <location>
        <begin position="107"/>
        <end position="126"/>
    </location>
</feature>
<proteinExistence type="predicted"/>
<accession>I0KBF6</accession>
<dbReference type="InterPro" id="IPR005467">
    <property type="entry name" value="His_kinase_dom"/>
</dbReference>
<dbReference type="AlphaFoldDB" id="I0KBF6"/>
<dbReference type="InterPro" id="IPR003594">
    <property type="entry name" value="HATPase_dom"/>
</dbReference>
<keyword evidence="7" id="KW-1185">Reference proteome</keyword>
<dbReference type="OrthoDB" id="1523646at2"/>
<feature type="transmembrane region" description="Helical" evidence="4">
    <location>
        <begin position="132"/>
        <end position="150"/>
    </location>
</feature>
<keyword evidence="4" id="KW-1133">Transmembrane helix</keyword>
<dbReference type="Pfam" id="PF07730">
    <property type="entry name" value="HisKA_3"/>
    <property type="match status" value="1"/>
</dbReference>
<evidence type="ECO:0000256" key="4">
    <source>
        <dbReference type="SAM" id="Phobius"/>
    </source>
</evidence>
<dbReference type="GO" id="GO:0046983">
    <property type="term" value="F:protein dimerization activity"/>
    <property type="evidence" value="ECO:0007669"/>
    <property type="project" value="InterPro"/>
</dbReference>
<gene>
    <name evidence="6" type="primary">liaS</name>
    <name evidence="6" type="ORF">FAES_3452</name>
</gene>
<name>I0KBF6_9BACT</name>
<dbReference type="Gene3D" id="3.30.565.10">
    <property type="entry name" value="Histidine kinase-like ATPase, C-terminal domain"/>
    <property type="match status" value="1"/>
</dbReference>
<dbReference type="GO" id="GO:0000155">
    <property type="term" value="F:phosphorelay sensor kinase activity"/>
    <property type="evidence" value="ECO:0007669"/>
    <property type="project" value="InterPro"/>
</dbReference>
<dbReference type="PROSITE" id="PS50109">
    <property type="entry name" value="HIS_KIN"/>
    <property type="match status" value="1"/>
</dbReference>
<dbReference type="Gene3D" id="1.20.5.1930">
    <property type="match status" value="1"/>
</dbReference>
<feature type="transmembrane region" description="Helical" evidence="4">
    <location>
        <begin position="67"/>
        <end position="86"/>
    </location>
</feature>
<protein>
    <submittedName>
        <fullName evidence="6">Sensor histidine kinase liaS</fullName>
        <ecNumber evidence="6">2.7.13.3</ecNumber>
    </submittedName>
</protein>
<dbReference type="SMART" id="SM00387">
    <property type="entry name" value="HATPase_c"/>
    <property type="match status" value="1"/>
</dbReference>
<sequence length="474" mass="53064">MTACLVTYPQLRLFLDGMLAMMAVYALLSFAQHRKAIYWQYAFYIGCMVCTFRLVDHGYQNPHYQPGQRFDIVLSESLALMLYVRFTMQLMDVKRNDPTSYRVLQGILGLLVGYLLLDGILLLSDVSIPVRSALYTAGRILMALAALYVVPRIVWLRQSIVTYFVVGSFFFVMGCLVALSINFLPAIFVRNPTNPFSFPVIYMQIGVALEVLCFTLGISMRNSQLEQEQLVMQAKLIEQLRENERKQLQLQRIRADIARDLHDDVGGDLSSISMLSMAADRELVTRPEEARALLRLIGESARQVLANMRQIVWSLRAPVDEAAGTALPPEPLDCRLREAAEALFEHQFTKLHLDLPDFDAANPLPDELCRELYLIHKELLHNVLRHAKASNVDVCLQLTNQQLCLRVTDDGIGFDPANVPAQSNGLASLHQRASDLGGTLTIHSKPGRGTTCTFAMPYLGASYSPAAQPTEVAI</sequence>
<dbReference type="HOGENOM" id="CLU_559985_0_0_10"/>
<dbReference type="InterPro" id="IPR036890">
    <property type="entry name" value="HATPase_C_sf"/>
</dbReference>
<keyword evidence="3" id="KW-0902">Two-component regulatory system</keyword>
<dbReference type="RefSeq" id="WP_015332558.1">
    <property type="nucleotide sequence ID" value="NC_020054.1"/>
</dbReference>
<keyword evidence="4" id="KW-0812">Transmembrane</keyword>
<feature type="transmembrane region" description="Helical" evidence="4">
    <location>
        <begin position="12"/>
        <end position="31"/>
    </location>
</feature>
<dbReference type="Pfam" id="PF02518">
    <property type="entry name" value="HATPase_c"/>
    <property type="match status" value="1"/>
</dbReference>
<feature type="transmembrane region" description="Helical" evidence="4">
    <location>
        <begin position="38"/>
        <end position="55"/>
    </location>
</feature>
<evidence type="ECO:0000256" key="2">
    <source>
        <dbReference type="ARBA" id="ARBA00022777"/>
    </source>
</evidence>
<dbReference type="Proteomes" id="UP000011058">
    <property type="component" value="Chromosome"/>
</dbReference>
<dbReference type="STRING" id="1166018.FAES_3452"/>
<feature type="transmembrane region" description="Helical" evidence="4">
    <location>
        <begin position="162"/>
        <end position="188"/>
    </location>
</feature>
<dbReference type="KEGG" id="fae:FAES_3452"/>
<evidence type="ECO:0000256" key="1">
    <source>
        <dbReference type="ARBA" id="ARBA00022679"/>
    </source>
</evidence>
<dbReference type="CDD" id="cd16917">
    <property type="entry name" value="HATPase_UhpB-NarQ-NarX-like"/>
    <property type="match status" value="1"/>
</dbReference>
<reference evidence="6 7" key="1">
    <citation type="journal article" date="2012" name="J. Bacteriol.">
        <title>Genome Sequence of Fibrella aestuarina BUZ 2T, a Filamentous Marine Bacterium.</title>
        <authorList>
            <person name="Filippini M."/>
            <person name="Qi W."/>
            <person name="Blom J."/>
            <person name="Goesmann A."/>
            <person name="Smits T.H."/>
            <person name="Bagheri H.C."/>
        </authorList>
    </citation>
    <scope>NUCLEOTIDE SEQUENCE [LARGE SCALE GENOMIC DNA]</scope>
    <source>
        <strain evidence="7">BUZ 2T</strain>
    </source>
</reference>
<dbReference type="InterPro" id="IPR011623">
    <property type="entry name" value="7TMR_DISM_rcpt_extracell_dom1"/>
</dbReference>
<dbReference type="SUPFAM" id="SSF55874">
    <property type="entry name" value="ATPase domain of HSP90 chaperone/DNA topoisomerase II/histidine kinase"/>
    <property type="match status" value="1"/>
</dbReference>
<keyword evidence="1 6" id="KW-0808">Transferase</keyword>
<evidence type="ECO:0000313" key="6">
    <source>
        <dbReference type="EMBL" id="CCH01459.1"/>
    </source>
</evidence>
<dbReference type="eggNOG" id="COG4585">
    <property type="taxonomic scope" value="Bacteria"/>
</dbReference>
<dbReference type="EC" id="2.7.13.3" evidence="6"/>
<dbReference type="GO" id="GO:0016020">
    <property type="term" value="C:membrane"/>
    <property type="evidence" value="ECO:0007669"/>
    <property type="project" value="InterPro"/>
</dbReference>